<dbReference type="Pfam" id="PF13731">
    <property type="entry name" value="WxL"/>
    <property type="match status" value="1"/>
</dbReference>
<evidence type="ECO:0000313" key="5">
    <source>
        <dbReference type="Proteomes" id="UP000051658"/>
    </source>
</evidence>
<dbReference type="EMBL" id="JQBS01000001">
    <property type="protein sequence ID" value="KRN58005.1"/>
    <property type="molecule type" value="Genomic_DNA"/>
</dbReference>
<organism evidence="4 5">
    <name type="scientific">Carnobacterium divergens DSM 20623</name>
    <dbReference type="NCBI Taxonomy" id="1449336"/>
    <lineage>
        <taxon>Bacteria</taxon>
        <taxon>Bacillati</taxon>
        <taxon>Bacillota</taxon>
        <taxon>Bacilli</taxon>
        <taxon>Lactobacillales</taxon>
        <taxon>Carnobacteriaceae</taxon>
        <taxon>Carnobacterium</taxon>
    </lineage>
</organism>
<evidence type="ECO:0000259" key="3">
    <source>
        <dbReference type="Pfam" id="PF13731"/>
    </source>
</evidence>
<reference evidence="4 5" key="1">
    <citation type="journal article" date="2015" name="Genome Announc.">
        <title>Expanding the biotechnology potential of lactobacilli through comparative genomics of 213 strains and associated genera.</title>
        <authorList>
            <person name="Sun Z."/>
            <person name="Harris H.M."/>
            <person name="McCann A."/>
            <person name="Guo C."/>
            <person name="Argimon S."/>
            <person name="Zhang W."/>
            <person name="Yang X."/>
            <person name="Jeffery I.B."/>
            <person name="Cooney J.C."/>
            <person name="Kagawa T.F."/>
            <person name="Liu W."/>
            <person name="Song Y."/>
            <person name="Salvetti E."/>
            <person name="Wrobel A."/>
            <person name="Rasinkangas P."/>
            <person name="Parkhill J."/>
            <person name="Rea M.C."/>
            <person name="O'Sullivan O."/>
            <person name="Ritari J."/>
            <person name="Douillard F.P."/>
            <person name="Paul Ross R."/>
            <person name="Yang R."/>
            <person name="Briner A.E."/>
            <person name="Felis G.E."/>
            <person name="de Vos W.M."/>
            <person name="Barrangou R."/>
            <person name="Klaenhammer T.R."/>
            <person name="Caufield P.W."/>
            <person name="Cui Y."/>
            <person name="Zhang H."/>
            <person name="O'Toole P.W."/>
        </authorList>
    </citation>
    <scope>NUCLEOTIDE SEQUENCE [LARGE SCALE GENOMIC DNA]</scope>
    <source>
        <strain evidence="4 5">DSM 20623</strain>
    </source>
</reference>
<proteinExistence type="predicted"/>
<sequence length="247" mass="25779">MNKKIMTLSAATLLALTIGGNVVSAATAGTYKSNAKVTFEQDTSVTPPTDPTNPGSEVTPTNPDGTDPNPGTAGPLSIDFASSFGFDKQKITTKDEVYNAKAQMLSDGTLRPNYLQVTDKRGGAKGWTIQVKQETQLTSATSKNKLDGALISIANGEAVSASTSKVPSVLNATGQKLNLSINADGEGVSQEIMAAKADEGAGTWVYRFGDDTTKDTSVTLSVPGSTTKYAEEYAAEVTWTLADIPTN</sequence>
<dbReference type="GeneID" id="89589762"/>
<keyword evidence="2" id="KW-0732">Signal</keyword>
<dbReference type="Proteomes" id="UP000051658">
    <property type="component" value="Unassembled WGS sequence"/>
</dbReference>
<protein>
    <recommendedName>
        <fullName evidence="3">WxL domain-containing protein</fullName>
    </recommendedName>
</protein>
<evidence type="ECO:0000313" key="4">
    <source>
        <dbReference type="EMBL" id="KRN58005.1"/>
    </source>
</evidence>
<dbReference type="eggNOG" id="ENOG5030E2P">
    <property type="taxonomic scope" value="Bacteria"/>
</dbReference>
<feature type="compositionally biased region" description="Low complexity" evidence="1">
    <location>
        <begin position="59"/>
        <end position="72"/>
    </location>
</feature>
<feature type="domain" description="WxL" evidence="3">
    <location>
        <begin position="27"/>
        <end position="245"/>
    </location>
</feature>
<dbReference type="PATRIC" id="fig|1449336.4.peg.1289"/>
<evidence type="ECO:0000256" key="1">
    <source>
        <dbReference type="SAM" id="MobiDB-lite"/>
    </source>
</evidence>
<gene>
    <name evidence="4" type="ORF">IV74_GL001263</name>
</gene>
<keyword evidence="5" id="KW-1185">Reference proteome</keyword>
<comment type="caution">
    <text evidence="4">The sequence shown here is derived from an EMBL/GenBank/DDBJ whole genome shotgun (WGS) entry which is preliminary data.</text>
</comment>
<feature type="signal peptide" evidence="2">
    <location>
        <begin position="1"/>
        <end position="25"/>
    </location>
</feature>
<dbReference type="AlphaFoldDB" id="A0A0R2I684"/>
<feature type="chain" id="PRO_5006418172" description="WxL domain-containing protein" evidence="2">
    <location>
        <begin position="26"/>
        <end position="247"/>
    </location>
</feature>
<evidence type="ECO:0000256" key="2">
    <source>
        <dbReference type="SAM" id="SignalP"/>
    </source>
</evidence>
<dbReference type="RefSeq" id="WP_034568201.1">
    <property type="nucleotide sequence ID" value="NZ_JQBS01000001.1"/>
</dbReference>
<feature type="compositionally biased region" description="Polar residues" evidence="1">
    <location>
        <begin position="39"/>
        <end position="58"/>
    </location>
</feature>
<accession>A0A0R2I684</accession>
<name>A0A0R2I684_CARDV</name>
<dbReference type="InterPro" id="IPR027994">
    <property type="entry name" value="WxL_dom"/>
</dbReference>
<feature type="region of interest" description="Disordered" evidence="1">
    <location>
        <begin position="39"/>
        <end position="75"/>
    </location>
</feature>